<protein>
    <submittedName>
        <fullName evidence="2">Sulfurtransferase</fullName>
    </submittedName>
</protein>
<dbReference type="GO" id="GO:0016740">
    <property type="term" value="F:transferase activity"/>
    <property type="evidence" value="ECO:0007669"/>
    <property type="project" value="UniProtKB-KW"/>
</dbReference>
<organism evidence="2 3">
    <name type="scientific">Brevundimonas subvibrioides</name>
    <dbReference type="NCBI Taxonomy" id="74313"/>
    <lineage>
        <taxon>Bacteria</taxon>
        <taxon>Pseudomonadati</taxon>
        <taxon>Pseudomonadota</taxon>
        <taxon>Alphaproteobacteria</taxon>
        <taxon>Caulobacterales</taxon>
        <taxon>Caulobacteraceae</taxon>
        <taxon>Brevundimonas</taxon>
    </lineage>
</organism>
<evidence type="ECO:0000313" key="2">
    <source>
        <dbReference type="EMBL" id="OYX32621.1"/>
    </source>
</evidence>
<dbReference type="PROSITE" id="PS50206">
    <property type="entry name" value="RHODANESE_3"/>
    <property type="match status" value="1"/>
</dbReference>
<dbReference type="Pfam" id="PF00581">
    <property type="entry name" value="Rhodanese"/>
    <property type="match status" value="1"/>
</dbReference>
<feature type="domain" description="Rhodanese" evidence="1">
    <location>
        <begin position="30"/>
        <end position="116"/>
    </location>
</feature>
<sequence>MAYTKKFSELADAARKRVDAVAPADVDRHMAAGAVVLDIRDPDEHAADHIANAVNVSRGKLEMNIEAAIPDLDTTILCYCNVNNRGALSADTLRAMGYQNAKYIEGGLKAYRALAPT</sequence>
<keyword evidence="2" id="KW-0808">Transferase</keyword>
<dbReference type="PANTHER" id="PTHR43031:SF16">
    <property type="entry name" value="OXIDOREDUCTASE"/>
    <property type="match status" value="1"/>
</dbReference>
<dbReference type="CDD" id="cd00158">
    <property type="entry name" value="RHOD"/>
    <property type="match status" value="1"/>
</dbReference>
<accession>A0A258FJD7</accession>
<comment type="caution">
    <text evidence="2">The sequence shown here is derived from an EMBL/GenBank/DDBJ whole genome shotgun (WGS) entry which is preliminary data.</text>
</comment>
<proteinExistence type="predicted"/>
<dbReference type="EMBL" id="NCEB01000021">
    <property type="protein sequence ID" value="OYX32621.1"/>
    <property type="molecule type" value="Genomic_DNA"/>
</dbReference>
<evidence type="ECO:0000259" key="1">
    <source>
        <dbReference type="PROSITE" id="PS50206"/>
    </source>
</evidence>
<dbReference type="InterPro" id="IPR050229">
    <property type="entry name" value="GlpE_sulfurtransferase"/>
</dbReference>
<name>A0A258FJD7_9CAUL</name>
<dbReference type="AlphaFoldDB" id="A0A258FJD7"/>
<dbReference type="SMART" id="SM00450">
    <property type="entry name" value="RHOD"/>
    <property type="match status" value="1"/>
</dbReference>
<dbReference type="InterPro" id="IPR036873">
    <property type="entry name" value="Rhodanese-like_dom_sf"/>
</dbReference>
<gene>
    <name evidence="2" type="ORF">B7Z01_10680</name>
</gene>
<dbReference type="Proteomes" id="UP000215595">
    <property type="component" value="Unassembled WGS sequence"/>
</dbReference>
<evidence type="ECO:0000313" key="3">
    <source>
        <dbReference type="Proteomes" id="UP000215595"/>
    </source>
</evidence>
<dbReference type="SUPFAM" id="SSF52821">
    <property type="entry name" value="Rhodanese/Cell cycle control phosphatase"/>
    <property type="match status" value="1"/>
</dbReference>
<reference evidence="2 3" key="1">
    <citation type="submission" date="2017-03" db="EMBL/GenBank/DDBJ databases">
        <title>Lifting the veil on microbial sulfur biogeochemistry in mining wastewaters.</title>
        <authorList>
            <person name="Kantor R.S."/>
            <person name="Colenbrander Nelson T."/>
            <person name="Marshall S."/>
            <person name="Bennett D."/>
            <person name="Apte S."/>
            <person name="Camacho D."/>
            <person name="Thomas B.C."/>
            <person name="Warren L.A."/>
            <person name="Banfield J.F."/>
        </authorList>
    </citation>
    <scope>NUCLEOTIDE SEQUENCE [LARGE SCALE GENOMIC DNA]</scope>
    <source>
        <strain evidence="2">32-69-9</strain>
    </source>
</reference>
<dbReference type="InterPro" id="IPR001763">
    <property type="entry name" value="Rhodanese-like_dom"/>
</dbReference>
<dbReference type="PANTHER" id="PTHR43031">
    <property type="entry name" value="FAD-DEPENDENT OXIDOREDUCTASE"/>
    <property type="match status" value="1"/>
</dbReference>
<dbReference type="Gene3D" id="3.40.250.10">
    <property type="entry name" value="Rhodanese-like domain"/>
    <property type="match status" value="1"/>
</dbReference>